<evidence type="ECO:0000313" key="2">
    <source>
        <dbReference type="Proteomes" id="UP001062846"/>
    </source>
</evidence>
<organism evidence="1 2">
    <name type="scientific">Rhododendron molle</name>
    <name type="common">Chinese azalea</name>
    <name type="synonym">Azalea mollis</name>
    <dbReference type="NCBI Taxonomy" id="49168"/>
    <lineage>
        <taxon>Eukaryota</taxon>
        <taxon>Viridiplantae</taxon>
        <taxon>Streptophyta</taxon>
        <taxon>Embryophyta</taxon>
        <taxon>Tracheophyta</taxon>
        <taxon>Spermatophyta</taxon>
        <taxon>Magnoliopsida</taxon>
        <taxon>eudicotyledons</taxon>
        <taxon>Gunneridae</taxon>
        <taxon>Pentapetalae</taxon>
        <taxon>asterids</taxon>
        <taxon>Ericales</taxon>
        <taxon>Ericaceae</taxon>
        <taxon>Ericoideae</taxon>
        <taxon>Rhodoreae</taxon>
        <taxon>Rhododendron</taxon>
    </lineage>
</organism>
<dbReference type="Proteomes" id="UP001062846">
    <property type="component" value="Chromosome 1"/>
</dbReference>
<gene>
    <name evidence="1" type="ORF">RHMOL_Rhmol01G0201800</name>
</gene>
<dbReference type="EMBL" id="CM046388">
    <property type="protein sequence ID" value="KAI8572474.1"/>
    <property type="molecule type" value="Genomic_DNA"/>
</dbReference>
<proteinExistence type="predicted"/>
<protein>
    <submittedName>
        <fullName evidence="1">Uncharacterized protein</fullName>
    </submittedName>
</protein>
<reference evidence="1" key="1">
    <citation type="submission" date="2022-02" db="EMBL/GenBank/DDBJ databases">
        <title>Plant Genome Project.</title>
        <authorList>
            <person name="Zhang R.-G."/>
        </authorList>
    </citation>
    <scope>NUCLEOTIDE SEQUENCE</scope>
    <source>
        <strain evidence="1">AT1</strain>
    </source>
</reference>
<name>A0ACC0Q536_RHOML</name>
<accession>A0ACC0Q536</accession>
<sequence length="81" mass="9322">MVVKERPLMVHVKHKPIVLGPLYGKFYVLNSTLASNDLEEFDPQTKTWAPLPPPPIALPKEEEQDEYKNEDGNDCFFYSSQ</sequence>
<keyword evidence="2" id="KW-1185">Reference proteome</keyword>
<evidence type="ECO:0000313" key="1">
    <source>
        <dbReference type="EMBL" id="KAI8572474.1"/>
    </source>
</evidence>
<comment type="caution">
    <text evidence="1">The sequence shown here is derived from an EMBL/GenBank/DDBJ whole genome shotgun (WGS) entry which is preliminary data.</text>
</comment>